<evidence type="ECO:0000256" key="1">
    <source>
        <dbReference type="SAM" id="SignalP"/>
    </source>
</evidence>
<evidence type="ECO:0000313" key="2">
    <source>
        <dbReference type="EMBL" id="SFR28704.1"/>
    </source>
</evidence>
<name>A0A1I6FFL8_9PSEU</name>
<gene>
    <name evidence="2" type="ORF">SAMN04488564_11512</name>
</gene>
<organism evidence="2 3">
    <name type="scientific">Lentzea waywayandensis</name>
    <dbReference type="NCBI Taxonomy" id="84724"/>
    <lineage>
        <taxon>Bacteria</taxon>
        <taxon>Bacillati</taxon>
        <taxon>Actinomycetota</taxon>
        <taxon>Actinomycetes</taxon>
        <taxon>Pseudonocardiales</taxon>
        <taxon>Pseudonocardiaceae</taxon>
        <taxon>Lentzea</taxon>
    </lineage>
</organism>
<sequence length="123" mass="13263">MKQQTLIVVAAAVAAGVAVTTVPNAAATPNCPDGKYCLYDGADYTGRLVVSDTMIVRRMPPRADDRVSSIINNTGMDLHLFVDPDLNGFGWQDFNGIVRRGAKVSLARPRSNDNKLSSYFLCG</sequence>
<keyword evidence="1" id="KW-0732">Signal</keyword>
<dbReference type="OrthoDB" id="3693725at2"/>
<evidence type="ECO:0000313" key="3">
    <source>
        <dbReference type="Proteomes" id="UP000198583"/>
    </source>
</evidence>
<accession>A0A1I6FFL8</accession>
<feature type="chain" id="PRO_5038682930" evidence="1">
    <location>
        <begin position="26"/>
        <end position="123"/>
    </location>
</feature>
<dbReference type="Gene3D" id="2.60.20.10">
    <property type="entry name" value="Crystallins"/>
    <property type="match status" value="1"/>
</dbReference>
<dbReference type="STRING" id="84724.SAMN04488564_11512"/>
<dbReference type="RefSeq" id="WP_093604998.1">
    <property type="nucleotide sequence ID" value="NZ_FOYL01000015.1"/>
</dbReference>
<feature type="signal peptide" evidence="1">
    <location>
        <begin position="1"/>
        <end position="25"/>
    </location>
</feature>
<proteinExistence type="predicted"/>
<protein>
    <submittedName>
        <fullName evidence="2">Peptidase inhibitor family I36</fullName>
    </submittedName>
</protein>
<dbReference type="AlphaFoldDB" id="A0A1I6FFL8"/>
<dbReference type="Proteomes" id="UP000198583">
    <property type="component" value="Unassembled WGS sequence"/>
</dbReference>
<keyword evidence="3" id="KW-1185">Reference proteome</keyword>
<reference evidence="3" key="1">
    <citation type="submission" date="2016-10" db="EMBL/GenBank/DDBJ databases">
        <authorList>
            <person name="Varghese N."/>
            <person name="Submissions S."/>
        </authorList>
    </citation>
    <scope>NUCLEOTIDE SEQUENCE [LARGE SCALE GENOMIC DNA]</scope>
    <source>
        <strain evidence="3">DSM 44232</strain>
    </source>
</reference>
<dbReference type="EMBL" id="FOYL01000015">
    <property type="protein sequence ID" value="SFR28704.1"/>
    <property type="molecule type" value="Genomic_DNA"/>
</dbReference>
<dbReference type="Pfam" id="PF03995">
    <property type="entry name" value="Inhibitor_I36"/>
    <property type="match status" value="1"/>
</dbReference>